<keyword evidence="7" id="KW-0223">Dioxygenase</keyword>
<dbReference type="Proteomes" id="UP001152320">
    <property type="component" value="Chromosome 4"/>
</dbReference>
<evidence type="ECO:0000256" key="26">
    <source>
        <dbReference type="ARBA" id="ARBA00081727"/>
    </source>
</evidence>
<evidence type="ECO:0000256" key="19">
    <source>
        <dbReference type="ARBA" id="ARBA00052627"/>
    </source>
</evidence>
<comment type="caution">
    <text evidence="29">The sequence shown here is derived from an EMBL/GenBank/DDBJ whole genome shotgun (WGS) entry which is preliminary data.</text>
</comment>
<name>A0A9Q1HF00_HOLLE</name>
<feature type="binding site" evidence="27">
    <location>
        <position position="322"/>
    </location>
    <ligand>
        <name>2-oxoglutarate</name>
        <dbReference type="ChEBI" id="CHEBI:16810"/>
    </ligand>
</feature>
<dbReference type="PANTHER" id="PTHR31573">
    <property type="entry name" value="ALPHA-KETOGLUTARATE-DEPENDENT DIOXYGENASE ALKB HOMOLOG 2"/>
    <property type="match status" value="1"/>
</dbReference>
<evidence type="ECO:0000256" key="2">
    <source>
        <dbReference type="ARBA" id="ARBA00004604"/>
    </source>
</evidence>
<dbReference type="InterPro" id="IPR027450">
    <property type="entry name" value="AlkB-like"/>
</dbReference>
<comment type="subcellular location">
    <subcellularLocation>
        <location evidence="2">Nucleus</location>
        <location evidence="2">Nucleolus</location>
    </subcellularLocation>
    <subcellularLocation>
        <location evidence="3">Nucleus</location>
        <location evidence="3">Nucleoplasm</location>
    </subcellularLocation>
</comment>
<organism evidence="29 30">
    <name type="scientific">Holothuria leucospilota</name>
    <name type="common">Black long sea cucumber</name>
    <name type="synonym">Mertensiothuria leucospilota</name>
    <dbReference type="NCBI Taxonomy" id="206669"/>
    <lineage>
        <taxon>Eukaryota</taxon>
        <taxon>Metazoa</taxon>
        <taxon>Echinodermata</taxon>
        <taxon>Eleutherozoa</taxon>
        <taxon>Echinozoa</taxon>
        <taxon>Holothuroidea</taxon>
        <taxon>Aspidochirotacea</taxon>
        <taxon>Aspidochirotida</taxon>
        <taxon>Holothuriidae</taxon>
        <taxon>Holothuria</taxon>
    </lineage>
</organism>
<comment type="catalytic activity">
    <reaction evidence="15">
        <text>an N(3)-methyl-2'-deoxycytidine in double-stranded DNA + 2-oxoglutarate + O2 = a 2'-deoxycytidine in double-stranded DNA + formaldehyde + succinate + CO2 + H(+)</text>
        <dbReference type="Rhea" id="RHEA:70439"/>
        <dbReference type="Rhea" id="RHEA-COMP:14237"/>
        <dbReference type="Rhea" id="RHEA-COMP:17070"/>
        <dbReference type="ChEBI" id="CHEBI:15378"/>
        <dbReference type="ChEBI" id="CHEBI:15379"/>
        <dbReference type="ChEBI" id="CHEBI:16526"/>
        <dbReference type="ChEBI" id="CHEBI:16810"/>
        <dbReference type="ChEBI" id="CHEBI:16842"/>
        <dbReference type="ChEBI" id="CHEBI:30031"/>
        <dbReference type="ChEBI" id="CHEBI:85452"/>
        <dbReference type="ChEBI" id="CHEBI:139075"/>
    </reaction>
    <physiologicalReaction direction="left-to-right" evidence="15">
        <dbReference type="Rhea" id="RHEA:70440"/>
    </physiologicalReaction>
</comment>
<evidence type="ECO:0000256" key="27">
    <source>
        <dbReference type="PIRSR" id="PIRSR632852-1"/>
    </source>
</evidence>
<dbReference type="InterPro" id="IPR032852">
    <property type="entry name" value="ALKBH2"/>
</dbReference>
<reference evidence="29" key="1">
    <citation type="submission" date="2021-10" db="EMBL/GenBank/DDBJ databases">
        <title>Tropical sea cucumber genome reveals ecological adaptation and Cuvierian tubules defense mechanism.</title>
        <authorList>
            <person name="Chen T."/>
        </authorList>
    </citation>
    <scope>NUCLEOTIDE SEQUENCE</scope>
    <source>
        <strain evidence="29">Nanhai2018</strain>
        <tissue evidence="29">Muscle</tissue>
    </source>
</reference>
<evidence type="ECO:0000313" key="29">
    <source>
        <dbReference type="EMBL" id="KAJ8043874.1"/>
    </source>
</evidence>
<keyword evidence="11" id="KW-0539">Nucleus</keyword>
<evidence type="ECO:0000256" key="8">
    <source>
        <dbReference type="ARBA" id="ARBA00023002"/>
    </source>
</evidence>
<comment type="catalytic activity">
    <reaction evidence="16">
        <text>a 3,N(4)-etheno-2'-deoxycytidine in double-stranded DNA + 2-oxoglutarate + O2 + H2O = a 2'-deoxycytidine in double-stranded DNA + glyoxal + succinate + CO2</text>
        <dbReference type="Rhea" id="RHEA:70467"/>
        <dbReference type="Rhea" id="RHEA-COMP:17070"/>
        <dbReference type="Rhea" id="RHEA-COMP:17905"/>
        <dbReference type="ChEBI" id="CHEBI:15377"/>
        <dbReference type="ChEBI" id="CHEBI:15379"/>
        <dbReference type="ChEBI" id="CHEBI:16526"/>
        <dbReference type="ChEBI" id="CHEBI:16810"/>
        <dbReference type="ChEBI" id="CHEBI:30031"/>
        <dbReference type="ChEBI" id="CHEBI:34779"/>
        <dbReference type="ChEBI" id="CHEBI:85452"/>
        <dbReference type="ChEBI" id="CHEBI:189585"/>
    </reaction>
    <physiologicalReaction direction="left-to-right" evidence="16">
        <dbReference type="Rhea" id="RHEA:70468"/>
    </physiologicalReaction>
</comment>
<accession>A0A9Q1HF00</accession>
<evidence type="ECO:0000256" key="13">
    <source>
        <dbReference type="ARBA" id="ARBA00051165"/>
    </source>
</evidence>
<comment type="catalytic activity">
    <reaction evidence="19">
        <text>a 1,N(6)-etheno-2'-deoxyadenosine in double-stranded DNA + 2-oxoglutarate + O2 + H2O = a 2'-deoxyadenosine in double-stranded DNA + glyoxal + succinate + CO2</text>
        <dbReference type="Rhea" id="RHEA:70463"/>
        <dbReference type="Rhea" id="RHEA-COMP:17897"/>
        <dbReference type="Rhea" id="RHEA-COMP:17903"/>
        <dbReference type="ChEBI" id="CHEBI:15377"/>
        <dbReference type="ChEBI" id="CHEBI:15379"/>
        <dbReference type="ChEBI" id="CHEBI:16526"/>
        <dbReference type="ChEBI" id="CHEBI:16810"/>
        <dbReference type="ChEBI" id="CHEBI:30031"/>
        <dbReference type="ChEBI" id="CHEBI:34779"/>
        <dbReference type="ChEBI" id="CHEBI:90615"/>
        <dbReference type="ChEBI" id="CHEBI:189583"/>
    </reaction>
    <physiologicalReaction direction="left-to-right" evidence="19">
        <dbReference type="Rhea" id="RHEA:70464"/>
    </physiologicalReaction>
</comment>
<dbReference type="SUPFAM" id="SSF51197">
    <property type="entry name" value="Clavaminate synthase-like"/>
    <property type="match status" value="1"/>
</dbReference>
<evidence type="ECO:0000256" key="6">
    <source>
        <dbReference type="ARBA" id="ARBA00022842"/>
    </source>
</evidence>
<protein>
    <recommendedName>
        <fullName evidence="24">DNA oxidative demethylase ALKBH2</fullName>
        <ecNumber evidence="23">1.14.11.33</ecNumber>
    </recommendedName>
    <alternativeName>
        <fullName evidence="25">Alkylated DNA repair protein alkB homolog 2</fullName>
    </alternativeName>
    <alternativeName>
        <fullName evidence="26">Alpha-ketoglutarate-dependent dioxygenase alkB homolog 2</fullName>
    </alternativeName>
</protein>
<comment type="catalytic activity">
    <reaction evidence="18">
        <text>a 3,N(4)-etheno-2'-deoxycytidine in single-stranded DNA + 2-oxoglutarate + O2 + H2O = a 2'-deoxycytidine in single-stranded DNA + glyoxal + succinate + CO2</text>
        <dbReference type="Rhea" id="RHEA:70471"/>
        <dbReference type="Rhea" id="RHEA-COMP:12846"/>
        <dbReference type="Rhea" id="RHEA-COMP:17906"/>
        <dbReference type="ChEBI" id="CHEBI:15377"/>
        <dbReference type="ChEBI" id="CHEBI:15379"/>
        <dbReference type="ChEBI" id="CHEBI:16526"/>
        <dbReference type="ChEBI" id="CHEBI:16810"/>
        <dbReference type="ChEBI" id="CHEBI:30031"/>
        <dbReference type="ChEBI" id="CHEBI:34779"/>
        <dbReference type="ChEBI" id="CHEBI:85452"/>
        <dbReference type="ChEBI" id="CHEBI:189585"/>
    </reaction>
    <physiologicalReaction direction="left-to-right" evidence="18">
        <dbReference type="Rhea" id="RHEA:70472"/>
    </physiologicalReaction>
</comment>
<feature type="binding site" evidence="27">
    <location>
        <position position="340"/>
    </location>
    <ligand>
        <name>2-oxoglutarate</name>
        <dbReference type="ChEBI" id="CHEBI:16810"/>
    </ligand>
</feature>
<dbReference type="GO" id="GO:0005654">
    <property type="term" value="C:nucleoplasm"/>
    <property type="evidence" value="ECO:0007669"/>
    <property type="project" value="UniProtKB-SubCell"/>
</dbReference>
<evidence type="ECO:0000256" key="21">
    <source>
        <dbReference type="ARBA" id="ARBA00053025"/>
    </source>
</evidence>
<evidence type="ECO:0000256" key="5">
    <source>
        <dbReference type="ARBA" id="ARBA00022763"/>
    </source>
</evidence>
<dbReference type="OrthoDB" id="445341at2759"/>
<feature type="domain" description="Fe2OG dioxygenase" evidence="28">
    <location>
        <begin position="238"/>
        <end position="343"/>
    </location>
</feature>
<evidence type="ECO:0000256" key="9">
    <source>
        <dbReference type="ARBA" id="ARBA00023004"/>
    </source>
</evidence>
<dbReference type="EC" id="1.14.11.33" evidence="23"/>
<evidence type="ECO:0000256" key="3">
    <source>
        <dbReference type="ARBA" id="ARBA00004642"/>
    </source>
</evidence>
<comment type="catalytic activity">
    <reaction evidence="17">
        <text>a 1,N(2)-etheno-2'-deoxyguanosine in double-stranded DNA + 2-oxoglutarate + O2 + H2O = a 2'-deoxyguanosine in double-stranded DNA + glyoxal + succinate + CO2</text>
        <dbReference type="Rhea" id="RHEA:70487"/>
        <dbReference type="Rhea" id="RHEA-COMP:17910"/>
        <dbReference type="Rhea" id="RHEA-COMP:17912"/>
        <dbReference type="ChEBI" id="CHEBI:15377"/>
        <dbReference type="ChEBI" id="CHEBI:15379"/>
        <dbReference type="ChEBI" id="CHEBI:16526"/>
        <dbReference type="ChEBI" id="CHEBI:16810"/>
        <dbReference type="ChEBI" id="CHEBI:30031"/>
        <dbReference type="ChEBI" id="CHEBI:34779"/>
        <dbReference type="ChEBI" id="CHEBI:85445"/>
        <dbReference type="ChEBI" id="CHEBI:189586"/>
    </reaction>
    <physiologicalReaction direction="left-to-right" evidence="17">
        <dbReference type="Rhea" id="RHEA:70488"/>
    </physiologicalReaction>
</comment>
<dbReference type="GO" id="GO:0035516">
    <property type="term" value="F:broad specificity oxidative DNA demethylase activity"/>
    <property type="evidence" value="ECO:0007669"/>
    <property type="project" value="UniProtKB-EC"/>
</dbReference>
<comment type="cofactor">
    <cofactor evidence="1">
        <name>Fe(2+)</name>
        <dbReference type="ChEBI" id="CHEBI:29033"/>
    </cofactor>
</comment>
<gene>
    <name evidence="29" type="ORF">HOLleu_11171</name>
</gene>
<comment type="catalytic activity">
    <reaction evidence="20">
        <text>an N(1)-methyl-2'-deoxyadenosine in double-stranded DNA + 2-oxoglutarate + O2 = a 2'-deoxyadenosine in double-stranded DNA + formaldehyde + succinate + CO2 + H(+)</text>
        <dbReference type="Rhea" id="RHEA:70443"/>
        <dbReference type="Rhea" id="RHEA-COMP:14236"/>
        <dbReference type="Rhea" id="RHEA-COMP:17897"/>
        <dbReference type="ChEBI" id="CHEBI:15378"/>
        <dbReference type="ChEBI" id="CHEBI:15379"/>
        <dbReference type="ChEBI" id="CHEBI:16526"/>
        <dbReference type="ChEBI" id="CHEBI:16810"/>
        <dbReference type="ChEBI" id="CHEBI:16842"/>
        <dbReference type="ChEBI" id="CHEBI:30031"/>
        <dbReference type="ChEBI" id="CHEBI:90615"/>
        <dbReference type="ChEBI" id="CHEBI:139096"/>
    </reaction>
    <physiologicalReaction direction="left-to-right" evidence="20">
        <dbReference type="Rhea" id="RHEA:70444"/>
    </physiologicalReaction>
</comment>
<keyword evidence="4" id="KW-0479">Metal-binding</keyword>
<dbReference type="Pfam" id="PF13532">
    <property type="entry name" value="2OG-FeII_Oxy_2"/>
    <property type="match status" value="1"/>
</dbReference>
<feature type="binding site" evidence="27">
    <location>
        <begin position="208"/>
        <end position="210"/>
    </location>
    <ligand>
        <name>substrate</name>
    </ligand>
</feature>
<evidence type="ECO:0000256" key="20">
    <source>
        <dbReference type="ARBA" id="ARBA00052800"/>
    </source>
</evidence>
<dbReference type="InterPro" id="IPR037151">
    <property type="entry name" value="AlkB-like_sf"/>
</dbReference>
<dbReference type="EMBL" id="JAIZAY010000004">
    <property type="protein sequence ID" value="KAJ8043874.1"/>
    <property type="molecule type" value="Genomic_DNA"/>
</dbReference>
<feature type="binding site" evidence="27">
    <location>
        <position position="334"/>
    </location>
    <ligand>
        <name>2-oxoglutarate</name>
        <dbReference type="ChEBI" id="CHEBI:16810"/>
    </ligand>
</feature>
<evidence type="ECO:0000256" key="14">
    <source>
        <dbReference type="ARBA" id="ARBA00051189"/>
    </source>
</evidence>
<comment type="catalytic activity">
    <reaction evidence="12">
        <text>an N(1)-methyl-2'-deoxyadenosine in single-stranded DNA + 2-oxoglutarate + O2 = a 2'-deoxyadenosine in single-stranded DNA + formaldehyde + succinate + CO2 + H(+)</text>
        <dbReference type="Rhea" id="RHEA:70447"/>
        <dbReference type="Rhea" id="RHEA-COMP:17895"/>
        <dbReference type="Rhea" id="RHEA-COMP:17896"/>
        <dbReference type="ChEBI" id="CHEBI:15378"/>
        <dbReference type="ChEBI" id="CHEBI:15379"/>
        <dbReference type="ChEBI" id="CHEBI:16526"/>
        <dbReference type="ChEBI" id="CHEBI:16810"/>
        <dbReference type="ChEBI" id="CHEBI:16842"/>
        <dbReference type="ChEBI" id="CHEBI:30031"/>
        <dbReference type="ChEBI" id="CHEBI:90615"/>
        <dbReference type="ChEBI" id="CHEBI:139096"/>
    </reaction>
    <physiologicalReaction direction="left-to-right" evidence="12">
        <dbReference type="Rhea" id="RHEA:70448"/>
    </physiologicalReaction>
</comment>
<comment type="subunit">
    <text evidence="22">Interacts with PCNA homotrimer; this interaction is enhanced during the S-phase of the cell cycle. Interacts with nucleolar proteins NCL, UBTF and NPM1. Interacts with XRCC5-XRCC6 heterodimer.</text>
</comment>
<feature type="binding site" evidence="27">
    <location>
        <position position="245"/>
    </location>
    <ligand>
        <name>2-oxoglutarate</name>
        <dbReference type="ChEBI" id="CHEBI:16810"/>
    </ligand>
</feature>
<keyword evidence="5" id="KW-0227">DNA damage</keyword>
<dbReference type="GO" id="GO:0006307">
    <property type="term" value="P:DNA alkylation repair"/>
    <property type="evidence" value="ECO:0007669"/>
    <property type="project" value="TreeGrafter"/>
</dbReference>
<dbReference type="InterPro" id="IPR005123">
    <property type="entry name" value="Oxoglu/Fe-dep_dioxygenase_dom"/>
</dbReference>
<evidence type="ECO:0000256" key="25">
    <source>
        <dbReference type="ARBA" id="ARBA00077989"/>
    </source>
</evidence>
<evidence type="ECO:0000256" key="1">
    <source>
        <dbReference type="ARBA" id="ARBA00001954"/>
    </source>
</evidence>
<feature type="binding site" evidence="27">
    <location>
        <position position="260"/>
    </location>
    <ligand>
        <name>substrate</name>
    </ligand>
</feature>
<dbReference type="GO" id="GO:0051747">
    <property type="term" value="F:cytosine C-5 DNA demethylase activity"/>
    <property type="evidence" value="ECO:0007669"/>
    <property type="project" value="UniProtKB-ARBA"/>
</dbReference>
<evidence type="ECO:0000256" key="7">
    <source>
        <dbReference type="ARBA" id="ARBA00022964"/>
    </source>
</evidence>
<keyword evidence="6" id="KW-0460">Magnesium</keyword>
<evidence type="ECO:0000256" key="24">
    <source>
        <dbReference type="ARBA" id="ARBA00072134"/>
    </source>
</evidence>
<evidence type="ECO:0000256" key="22">
    <source>
        <dbReference type="ARBA" id="ARBA00062909"/>
    </source>
</evidence>
<evidence type="ECO:0000256" key="17">
    <source>
        <dbReference type="ARBA" id="ARBA00051755"/>
    </source>
</evidence>
<dbReference type="AlphaFoldDB" id="A0A9Q1HF00"/>
<evidence type="ECO:0000313" key="30">
    <source>
        <dbReference type="Proteomes" id="UP001152320"/>
    </source>
</evidence>
<feature type="binding site" evidence="27">
    <location>
        <position position="247"/>
    </location>
    <ligand>
        <name>2-oxoglutarate</name>
        <dbReference type="ChEBI" id="CHEBI:16810"/>
    </ligand>
</feature>
<evidence type="ECO:0000256" key="23">
    <source>
        <dbReference type="ARBA" id="ARBA00066725"/>
    </source>
</evidence>
<evidence type="ECO:0000259" key="28">
    <source>
        <dbReference type="PROSITE" id="PS51471"/>
    </source>
</evidence>
<evidence type="ECO:0000256" key="11">
    <source>
        <dbReference type="ARBA" id="ARBA00023242"/>
    </source>
</evidence>
<comment type="catalytic activity">
    <reaction evidence="14">
        <text>a 1,N(6)-etheno-2'-deoxyadenosine in single-stranded DNA + 2-oxoglutarate + O2 + H2O = a 2'-deoxyadenosine in single-stranded DNA + glyoxal + succinate + CO2</text>
        <dbReference type="Rhea" id="RHEA:70459"/>
        <dbReference type="Rhea" id="RHEA-COMP:17896"/>
        <dbReference type="Rhea" id="RHEA-COMP:17904"/>
        <dbReference type="ChEBI" id="CHEBI:15377"/>
        <dbReference type="ChEBI" id="CHEBI:15379"/>
        <dbReference type="ChEBI" id="CHEBI:16526"/>
        <dbReference type="ChEBI" id="CHEBI:16810"/>
        <dbReference type="ChEBI" id="CHEBI:30031"/>
        <dbReference type="ChEBI" id="CHEBI:34779"/>
        <dbReference type="ChEBI" id="CHEBI:90615"/>
        <dbReference type="ChEBI" id="CHEBI:189583"/>
    </reaction>
    <physiologicalReaction direction="left-to-right" evidence="14">
        <dbReference type="Rhea" id="RHEA:70460"/>
    </physiologicalReaction>
</comment>
<dbReference type="FunFam" id="2.60.120.590:FF:000004">
    <property type="entry name" value="DNA oxidative demethylase ALKBH2"/>
    <property type="match status" value="1"/>
</dbReference>
<evidence type="ECO:0000256" key="18">
    <source>
        <dbReference type="ARBA" id="ARBA00052597"/>
    </source>
</evidence>
<evidence type="ECO:0000256" key="10">
    <source>
        <dbReference type="ARBA" id="ARBA00023204"/>
    </source>
</evidence>
<evidence type="ECO:0000256" key="12">
    <source>
        <dbReference type="ARBA" id="ARBA00051010"/>
    </source>
</evidence>
<sequence length="349" mass="40193">MDKFLIPSVGQTFQINSTSGGGGVKELYTKSCEMGEKEYNTKREGSIAKQDEQTCQRPVSTVTDSARDLPECLQRSKENREDFNDPTHNTLDQKVSVENGTCTNEQRKRKRFSQSTLNIKKVKLKEDNPDETFNLSILMEPSRVLRGENFHCDYFSHFMPRSEADKLLSDCEGSLTYFTGELATVKLYGRSIPIPRKQVAYGDDGLTYTYSGITVPARPWLPFLAAVRQRIEEKTGFKFNFVLINRYKDGQDSMGEHRDDEKDLDLHHPIASLSLGQHRDFIFRHKDARGKNKTRDIDPIKLELEHGSLLMMNPPTNDFWYHSLPRRANQTGVRINMTFRKILRLAQMK</sequence>
<keyword evidence="8" id="KW-0560">Oxidoreductase</keyword>
<dbReference type="Gene3D" id="2.60.120.590">
    <property type="entry name" value="Alpha-ketoglutarate-dependent dioxygenase AlkB-like"/>
    <property type="match status" value="1"/>
</dbReference>
<dbReference type="PROSITE" id="PS51471">
    <property type="entry name" value="FE2OG_OXY"/>
    <property type="match status" value="1"/>
</dbReference>
<evidence type="ECO:0000256" key="4">
    <source>
        <dbReference type="ARBA" id="ARBA00022723"/>
    </source>
</evidence>
<proteinExistence type="predicted"/>
<feature type="binding site" evidence="27">
    <location>
        <position position="338"/>
    </location>
    <ligand>
        <name>2-oxoglutarate</name>
        <dbReference type="ChEBI" id="CHEBI:16810"/>
    </ligand>
</feature>
<feature type="binding site" evidence="27">
    <location>
        <position position="257"/>
    </location>
    <ligand>
        <name>2-oxoglutarate</name>
        <dbReference type="ChEBI" id="CHEBI:16810"/>
    </ligand>
</feature>
<comment type="catalytic activity">
    <reaction evidence="13">
        <text>an N(3)-methyl-2'-deoxycytidine in single-stranded DNA + 2-oxoglutarate + O2 = a 2'-deoxycytidine in single-stranded DNA + formaldehyde + succinate + CO2 + H(+)</text>
        <dbReference type="Rhea" id="RHEA:70435"/>
        <dbReference type="Rhea" id="RHEA-COMP:12846"/>
        <dbReference type="Rhea" id="RHEA-COMP:17894"/>
        <dbReference type="ChEBI" id="CHEBI:15378"/>
        <dbReference type="ChEBI" id="CHEBI:15379"/>
        <dbReference type="ChEBI" id="CHEBI:16526"/>
        <dbReference type="ChEBI" id="CHEBI:16810"/>
        <dbReference type="ChEBI" id="CHEBI:16842"/>
        <dbReference type="ChEBI" id="CHEBI:30031"/>
        <dbReference type="ChEBI" id="CHEBI:85452"/>
        <dbReference type="ChEBI" id="CHEBI:139075"/>
    </reaction>
    <physiologicalReaction direction="left-to-right" evidence="13">
        <dbReference type="Rhea" id="RHEA:70436"/>
    </physiologicalReaction>
</comment>
<dbReference type="GO" id="GO:0005730">
    <property type="term" value="C:nucleolus"/>
    <property type="evidence" value="ECO:0007669"/>
    <property type="project" value="UniProtKB-SubCell"/>
</dbReference>
<evidence type="ECO:0000256" key="15">
    <source>
        <dbReference type="ARBA" id="ARBA00051376"/>
    </source>
</evidence>
<keyword evidence="9" id="KW-0408">Iron</keyword>
<dbReference type="GO" id="GO:0008198">
    <property type="term" value="F:ferrous iron binding"/>
    <property type="evidence" value="ECO:0007669"/>
    <property type="project" value="TreeGrafter"/>
</dbReference>
<dbReference type="PANTHER" id="PTHR31573:SF1">
    <property type="entry name" value="DNA OXIDATIVE DEMETHYLASE ALKBH2"/>
    <property type="match status" value="1"/>
</dbReference>
<keyword evidence="10" id="KW-0234">DNA repair</keyword>
<keyword evidence="30" id="KW-1185">Reference proteome</keyword>
<evidence type="ECO:0000256" key="16">
    <source>
        <dbReference type="ARBA" id="ARBA00051434"/>
    </source>
</evidence>
<comment type="catalytic activity">
    <reaction evidence="21">
        <text>a methylated nucleobase within DNA + 2-oxoglutarate + O2 = a nucleobase within DNA + formaldehyde + succinate + CO2</text>
        <dbReference type="Rhea" id="RHEA:30299"/>
        <dbReference type="Rhea" id="RHEA-COMP:12192"/>
        <dbReference type="Rhea" id="RHEA-COMP:12193"/>
        <dbReference type="ChEBI" id="CHEBI:15379"/>
        <dbReference type="ChEBI" id="CHEBI:16526"/>
        <dbReference type="ChEBI" id="CHEBI:16810"/>
        <dbReference type="ChEBI" id="CHEBI:16842"/>
        <dbReference type="ChEBI" id="CHEBI:30031"/>
        <dbReference type="ChEBI" id="CHEBI:32875"/>
        <dbReference type="ChEBI" id="CHEBI:64428"/>
        <dbReference type="EC" id="1.14.11.33"/>
    </reaction>
    <physiologicalReaction direction="left-to-right" evidence="21">
        <dbReference type="Rhea" id="RHEA:30300"/>
    </physiologicalReaction>
</comment>